<dbReference type="EMBL" id="GGFK01014014">
    <property type="protein sequence ID" value="MBW47335.1"/>
    <property type="molecule type" value="Transcribed_RNA"/>
</dbReference>
<evidence type="ECO:0000256" key="1">
    <source>
        <dbReference type="SAM" id="MobiDB-lite"/>
    </source>
</evidence>
<keyword evidence="2" id="KW-0732">Signal</keyword>
<evidence type="ECO:0000313" key="3">
    <source>
        <dbReference type="EMBL" id="MBW47335.1"/>
    </source>
</evidence>
<name>A0A2M4B2Q3_9DIPT</name>
<dbReference type="AlphaFoldDB" id="A0A2M4B2Q3"/>
<feature type="chain" id="PRO_5014740212" evidence="2">
    <location>
        <begin position="23"/>
        <end position="86"/>
    </location>
</feature>
<reference evidence="3" key="1">
    <citation type="submission" date="2018-01" db="EMBL/GenBank/DDBJ databases">
        <title>An insight into the sialome of Amazonian anophelines.</title>
        <authorList>
            <person name="Ribeiro J.M."/>
            <person name="Scarpassa V."/>
            <person name="Calvo E."/>
        </authorList>
    </citation>
    <scope>NUCLEOTIDE SEQUENCE</scope>
    <source>
        <tissue evidence="3">Salivary glands</tissue>
    </source>
</reference>
<accession>A0A2M4B2Q3</accession>
<evidence type="ECO:0000256" key="2">
    <source>
        <dbReference type="SAM" id="SignalP"/>
    </source>
</evidence>
<organism evidence="3">
    <name type="scientific">Anopheles triannulatus</name>
    <dbReference type="NCBI Taxonomy" id="58253"/>
    <lineage>
        <taxon>Eukaryota</taxon>
        <taxon>Metazoa</taxon>
        <taxon>Ecdysozoa</taxon>
        <taxon>Arthropoda</taxon>
        <taxon>Hexapoda</taxon>
        <taxon>Insecta</taxon>
        <taxon>Pterygota</taxon>
        <taxon>Neoptera</taxon>
        <taxon>Endopterygota</taxon>
        <taxon>Diptera</taxon>
        <taxon>Nematocera</taxon>
        <taxon>Culicoidea</taxon>
        <taxon>Culicidae</taxon>
        <taxon>Anophelinae</taxon>
        <taxon>Anopheles</taxon>
    </lineage>
</organism>
<protein>
    <submittedName>
        <fullName evidence="3">Putative secreted protein</fullName>
    </submittedName>
</protein>
<sequence length="86" mass="8997">MRSVPSFGRALVALALVHGSSAAHPSLSADGPAVAVPVSKIHSAASRRERRPSRPPLLPPPRQGRHCPASPRSSAVDTVVASCFWL</sequence>
<feature type="signal peptide" evidence="2">
    <location>
        <begin position="1"/>
        <end position="22"/>
    </location>
</feature>
<feature type="region of interest" description="Disordered" evidence="1">
    <location>
        <begin position="42"/>
        <end position="74"/>
    </location>
</feature>
<proteinExistence type="predicted"/>